<dbReference type="PRINTS" id="PR01436">
    <property type="entry name" value="NADHDHGNASE2"/>
</dbReference>
<organism evidence="8 9">
    <name type="scientific">Blastochloris viridis</name>
    <name type="common">Rhodopseudomonas viridis</name>
    <dbReference type="NCBI Taxonomy" id="1079"/>
    <lineage>
        <taxon>Bacteria</taxon>
        <taxon>Pseudomonadati</taxon>
        <taxon>Pseudomonadota</taxon>
        <taxon>Alphaproteobacteria</taxon>
        <taxon>Hyphomicrobiales</taxon>
        <taxon>Blastochloridaceae</taxon>
        <taxon>Blastochloris</taxon>
    </lineage>
</organism>
<evidence type="ECO:0000256" key="4">
    <source>
        <dbReference type="ARBA" id="ARBA00023136"/>
    </source>
</evidence>
<comment type="subunit">
    <text evidence="5">NDH-1 is composed of 14 different subunits. Subunits NuoA, H, J, K, L, M, N constitute the membrane sector of the complex.</text>
</comment>
<feature type="transmembrane region" description="Helical" evidence="5">
    <location>
        <begin position="37"/>
        <end position="56"/>
    </location>
</feature>
<keyword evidence="5" id="KW-0874">Quinone</keyword>
<protein>
    <recommendedName>
        <fullName evidence="5">NADH-quinone oxidoreductase subunit N</fullName>
        <ecNumber evidence="5">7.1.1.-</ecNumber>
    </recommendedName>
    <alternativeName>
        <fullName evidence="5">NADH dehydrogenase I subunit N</fullName>
    </alternativeName>
    <alternativeName>
        <fullName evidence="5">NDH-1 subunit N</fullName>
    </alternativeName>
</protein>
<keyword evidence="5" id="KW-0830">Ubiquinone</keyword>
<feature type="transmembrane region" description="Helical" evidence="5">
    <location>
        <begin position="107"/>
        <end position="124"/>
    </location>
</feature>
<dbReference type="GO" id="GO:0005886">
    <property type="term" value="C:plasma membrane"/>
    <property type="evidence" value="ECO:0007669"/>
    <property type="project" value="UniProtKB-SubCell"/>
</dbReference>
<comment type="subcellular location">
    <subcellularLocation>
        <location evidence="5">Cell membrane</location>
        <topology evidence="5">Multi-pass membrane protein</topology>
    </subcellularLocation>
    <subcellularLocation>
        <location evidence="1">Endomembrane system</location>
        <topology evidence="1">Multi-pass membrane protein</topology>
    </subcellularLocation>
    <subcellularLocation>
        <location evidence="6">Membrane</location>
        <topology evidence="6">Multi-pass membrane protein</topology>
    </subcellularLocation>
</comment>
<evidence type="ECO:0000256" key="2">
    <source>
        <dbReference type="ARBA" id="ARBA00022692"/>
    </source>
</evidence>
<dbReference type="EMBL" id="VAFM01000001">
    <property type="protein sequence ID" value="TKW61473.1"/>
    <property type="molecule type" value="Genomic_DNA"/>
</dbReference>
<dbReference type="GO" id="GO:0048038">
    <property type="term" value="F:quinone binding"/>
    <property type="evidence" value="ECO:0007669"/>
    <property type="project" value="UniProtKB-KW"/>
</dbReference>
<feature type="transmembrane region" description="Helical" evidence="5">
    <location>
        <begin position="370"/>
        <end position="392"/>
    </location>
</feature>
<comment type="similarity">
    <text evidence="5">Belongs to the complex I subunit 2 family.</text>
</comment>
<comment type="function">
    <text evidence="5">NDH-1 shuttles electrons from NADH, via FMN and iron-sulfur (Fe-S) centers, to quinones in the respiratory chain. The immediate electron acceptor for the enzyme in this species is believed to be ubiquinone. Couples the redox reaction to proton translocation (for every two electrons transferred, four hydrogen ions are translocated across the cytoplasmic membrane), and thus conserves the redox energy in a proton gradient.</text>
</comment>
<evidence type="ECO:0000256" key="3">
    <source>
        <dbReference type="ARBA" id="ARBA00022989"/>
    </source>
</evidence>
<name>A0A6N4R378_BLAVI</name>
<evidence type="ECO:0000256" key="5">
    <source>
        <dbReference type="HAMAP-Rule" id="MF_00445"/>
    </source>
</evidence>
<keyword evidence="5" id="KW-0520">NAD</keyword>
<gene>
    <name evidence="5" type="primary">nuoN</name>
    <name evidence="8" type="ORF">DI628_02300</name>
</gene>
<feature type="transmembrane region" description="Helical" evidence="5">
    <location>
        <begin position="76"/>
        <end position="95"/>
    </location>
</feature>
<evidence type="ECO:0000313" key="9">
    <source>
        <dbReference type="Proteomes" id="UP000320948"/>
    </source>
</evidence>
<feature type="transmembrane region" description="Helical" evidence="5">
    <location>
        <begin position="404"/>
        <end position="425"/>
    </location>
</feature>
<keyword evidence="4 5" id="KW-0472">Membrane</keyword>
<feature type="transmembrane region" description="Helical" evidence="5">
    <location>
        <begin position="6"/>
        <end position="25"/>
    </location>
</feature>
<feature type="transmembrane region" description="Helical" evidence="5">
    <location>
        <begin position="331"/>
        <end position="349"/>
    </location>
</feature>
<feature type="transmembrane region" description="Helical" evidence="5">
    <location>
        <begin position="446"/>
        <end position="465"/>
    </location>
</feature>
<dbReference type="InterPro" id="IPR003917">
    <property type="entry name" value="NADH_UbQ_OxRdtase_chain2"/>
</dbReference>
<dbReference type="Proteomes" id="UP000320948">
    <property type="component" value="Unassembled WGS sequence"/>
</dbReference>
<sequence>MTHLDILLTTPLLVLGIGSLFLLMLGAFSNSARATGIGAALVIVAAMVQPLLQPVSGPVFPIDGGAGGHLMQVSPFTNIATLILLGVALLCLPLIETYFKAAKAYKPEVYVLIVLALAGMVALITSAHLLTLYVALELMSFPIYILAAFLRDDAKSSESGLKYYVLGSMASGLMLYGISLIYAGLGTLSFTGVFTAFNTAVAGGTVAPMLLVGVTLVLVASLFKLSIAPFHMWTPDVYEGAPTPVTAIMGSLPKIAAVALLIRLLAGPFDALEAYWQPALGWLAIASMLVGASLAIVQTNLKRLLAFSTIANVGFIMVGIVAANPQGASGALLYLGIYAFTTLGLFAALMASGAQTVNDLKGLATRNKPLAATFLLLLFSLAGIPPLAGFMAKFGVFTAAVQAGLVPLAIAGVLSSVLALFYSLWLIKVMVFDTPDTLTPTPKAPCGLEVVMYLSVLATLILGLFPTLLGNLTLAAATAIF</sequence>
<feature type="domain" description="NADH:quinone oxidoreductase/Mrp antiporter transmembrane" evidence="7">
    <location>
        <begin position="126"/>
        <end position="418"/>
    </location>
</feature>
<keyword evidence="5" id="KW-1003">Cell membrane</keyword>
<dbReference type="PANTHER" id="PTHR22773">
    <property type="entry name" value="NADH DEHYDROGENASE"/>
    <property type="match status" value="1"/>
</dbReference>
<dbReference type="InterPro" id="IPR001750">
    <property type="entry name" value="ND/Mrp_TM"/>
</dbReference>
<dbReference type="GO" id="GO:0050136">
    <property type="term" value="F:NADH dehydrogenase (quinone) (non-electrogenic) activity"/>
    <property type="evidence" value="ECO:0007669"/>
    <property type="project" value="UniProtKB-UniRule"/>
</dbReference>
<feature type="transmembrane region" description="Helical" evidence="5">
    <location>
        <begin position="205"/>
        <end position="225"/>
    </location>
</feature>
<dbReference type="NCBIfam" id="TIGR01770">
    <property type="entry name" value="NDH_I_N"/>
    <property type="match status" value="1"/>
</dbReference>
<dbReference type="GO" id="GO:0042773">
    <property type="term" value="P:ATP synthesis coupled electron transport"/>
    <property type="evidence" value="ECO:0007669"/>
    <property type="project" value="InterPro"/>
</dbReference>
<feature type="transmembrane region" description="Helical" evidence="5">
    <location>
        <begin position="163"/>
        <end position="185"/>
    </location>
</feature>
<proteinExistence type="inferred from homology"/>
<dbReference type="InterPro" id="IPR010096">
    <property type="entry name" value="NADH-Q_OxRdtase_suN/2"/>
</dbReference>
<dbReference type="GO" id="GO:0012505">
    <property type="term" value="C:endomembrane system"/>
    <property type="evidence" value="ECO:0007669"/>
    <property type="project" value="UniProtKB-SubCell"/>
</dbReference>
<dbReference type="Pfam" id="PF00361">
    <property type="entry name" value="Proton_antipo_M"/>
    <property type="match status" value="1"/>
</dbReference>
<evidence type="ECO:0000259" key="7">
    <source>
        <dbReference type="Pfam" id="PF00361"/>
    </source>
</evidence>
<comment type="catalytic activity">
    <reaction evidence="5">
        <text>a quinone + NADH + 5 H(+)(in) = a quinol + NAD(+) + 4 H(+)(out)</text>
        <dbReference type="Rhea" id="RHEA:57888"/>
        <dbReference type="ChEBI" id="CHEBI:15378"/>
        <dbReference type="ChEBI" id="CHEBI:24646"/>
        <dbReference type="ChEBI" id="CHEBI:57540"/>
        <dbReference type="ChEBI" id="CHEBI:57945"/>
        <dbReference type="ChEBI" id="CHEBI:132124"/>
    </reaction>
</comment>
<feature type="transmembrane region" description="Helical" evidence="5">
    <location>
        <begin position="130"/>
        <end position="151"/>
    </location>
</feature>
<keyword evidence="5" id="KW-0813">Transport</keyword>
<accession>A0A6N4R378</accession>
<dbReference type="GO" id="GO:0008137">
    <property type="term" value="F:NADH dehydrogenase (ubiquinone) activity"/>
    <property type="evidence" value="ECO:0007669"/>
    <property type="project" value="InterPro"/>
</dbReference>
<keyword evidence="3 5" id="KW-1133">Transmembrane helix</keyword>
<keyword evidence="2 5" id="KW-0812">Transmembrane</keyword>
<feature type="transmembrane region" description="Helical" evidence="5">
    <location>
        <begin position="279"/>
        <end position="297"/>
    </location>
</feature>
<feature type="transmembrane region" description="Helical" evidence="5">
    <location>
        <begin position="245"/>
        <end position="267"/>
    </location>
</feature>
<evidence type="ECO:0000256" key="1">
    <source>
        <dbReference type="ARBA" id="ARBA00004127"/>
    </source>
</evidence>
<evidence type="ECO:0000256" key="6">
    <source>
        <dbReference type="RuleBase" id="RU000320"/>
    </source>
</evidence>
<feature type="transmembrane region" description="Helical" evidence="5">
    <location>
        <begin position="304"/>
        <end position="325"/>
    </location>
</feature>
<dbReference type="EC" id="7.1.1.-" evidence="5"/>
<keyword evidence="5" id="KW-1278">Translocase</keyword>
<evidence type="ECO:0000313" key="8">
    <source>
        <dbReference type="EMBL" id="TKW61473.1"/>
    </source>
</evidence>
<dbReference type="HAMAP" id="MF_00445">
    <property type="entry name" value="NDH1_NuoN_1"/>
    <property type="match status" value="1"/>
</dbReference>
<reference evidence="8 9" key="1">
    <citation type="journal article" date="2017" name="Nat. Commun.">
        <title>In situ click chemistry generation of cyclooxygenase-2 inhibitors.</title>
        <authorList>
            <person name="Bhardwaj A."/>
            <person name="Kaur J."/>
            <person name="Wuest M."/>
            <person name="Wuest F."/>
        </authorList>
    </citation>
    <scope>NUCLEOTIDE SEQUENCE [LARGE SCALE GENOMIC DNA]</scope>
    <source>
        <strain evidence="8">S2_018_000_R2_106</strain>
    </source>
</reference>
<dbReference type="AlphaFoldDB" id="A0A6N4R378"/>
<comment type="caution">
    <text evidence="8">The sequence shown here is derived from an EMBL/GenBank/DDBJ whole genome shotgun (WGS) entry which is preliminary data.</text>
</comment>